<dbReference type="SUPFAM" id="SSF46689">
    <property type="entry name" value="Homeodomain-like"/>
    <property type="match status" value="2"/>
</dbReference>
<dbReference type="STRING" id="526729.SAMN04324258_0913"/>
<proteinExistence type="predicted"/>
<dbReference type="PANTHER" id="PTHR46796:SF7">
    <property type="entry name" value="ARAC FAMILY TRANSCRIPTIONAL REGULATOR"/>
    <property type="match status" value="1"/>
</dbReference>
<evidence type="ECO:0000256" key="3">
    <source>
        <dbReference type="ARBA" id="ARBA00023159"/>
    </source>
</evidence>
<feature type="domain" description="HTH araC/xylS-type" evidence="5">
    <location>
        <begin position="203"/>
        <end position="301"/>
    </location>
</feature>
<dbReference type="InterPro" id="IPR003313">
    <property type="entry name" value="AraC-bd"/>
</dbReference>
<keyword evidence="4" id="KW-0804">Transcription</keyword>
<dbReference type="InterPro" id="IPR050204">
    <property type="entry name" value="AraC_XylS_family_regulators"/>
</dbReference>
<evidence type="ECO:0000313" key="7">
    <source>
        <dbReference type="Proteomes" id="UP000189777"/>
    </source>
</evidence>
<organism evidence="6 7">
    <name type="scientific">Krasilnikoviella flava</name>
    <dbReference type="NCBI Taxonomy" id="526729"/>
    <lineage>
        <taxon>Bacteria</taxon>
        <taxon>Bacillati</taxon>
        <taxon>Actinomycetota</taxon>
        <taxon>Actinomycetes</taxon>
        <taxon>Micrococcales</taxon>
        <taxon>Promicromonosporaceae</taxon>
        <taxon>Krasilnikoviella</taxon>
    </lineage>
</organism>
<dbReference type="EMBL" id="FUZQ01000001">
    <property type="protein sequence ID" value="SKC42712.1"/>
    <property type="molecule type" value="Genomic_DNA"/>
</dbReference>
<keyword evidence="2 6" id="KW-0238">DNA-binding</keyword>
<dbReference type="Pfam" id="PF12833">
    <property type="entry name" value="HTH_18"/>
    <property type="match status" value="1"/>
</dbReference>
<keyword evidence="7" id="KW-1185">Reference proteome</keyword>
<keyword evidence="3" id="KW-0010">Activator</keyword>
<keyword evidence="1" id="KW-0805">Transcription regulation</keyword>
<accession>A0A1T5IUF1</accession>
<dbReference type="Gene3D" id="1.10.10.60">
    <property type="entry name" value="Homeodomain-like"/>
    <property type="match status" value="2"/>
</dbReference>
<evidence type="ECO:0000313" key="6">
    <source>
        <dbReference type="EMBL" id="SKC42712.1"/>
    </source>
</evidence>
<dbReference type="PANTHER" id="PTHR46796">
    <property type="entry name" value="HTH-TYPE TRANSCRIPTIONAL ACTIVATOR RHAS-RELATED"/>
    <property type="match status" value="1"/>
</dbReference>
<dbReference type="Pfam" id="PF02311">
    <property type="entry name" value="AraC_binding"/>
    <property type="match status" value="1"/>
</dbReference>
<dbReference type="Proteomes" id="UP000189777">
    <property type="component" value="Unassembled WGS sequence"/>
</dbReference>
<reference evidence="6 7" key="1">
    <citation type="submission" date="2017-02" db="EMBL/GenBank/DDBJ databases">
        <authorList>
            <person name="Peterson S.W."/>
        </authorList>
    </citation>
    <scope>NUCLEOTIDE SEQUENCE [LARGE SCALE GENOMIC DNA]</scope>
    <source>
        <strain evidence="6 7">DSM 21481</strain>
    </source>
</reference>
<gene>
    <name evidence="6" type="ORF">SAMN04324258_0913</name>
</gene>
<protein>
    <submittedName>
        <fullName evidence="6">AraC-type DNA-binding protein</fullName>
    </submittedName>
</protein>
<dbReference type="GO" id="GO:0043565">
    <property type="term" value="F:sequence-specific DNA binding"/>
    <property type="evidence" value="ECO:0007669"/>
    <property type="project" value="InterPro"/>
</dbReference>
<evidence type="ECO:0000256" key="1">
    <source>
        <dbReference type="ARBA" id="ARBA00023015"/>
    </source>
</evidence>
<dbReference type="InterPro" id="IPR037923">
    <property type="entry name" value="HTH-like"/>
</dbReference>
<dbReference type="Gene3D" id="2.60.120.280">
    <property type="entry name" value="Regulatory protein AraC"/>
    <property type="match status" value="1"/>
</dbReference>
<evidence type="ECO:0000259" key="5">
    <source>
        <dbReference type="PROSITE" id="PS01124"/>
    </source>
</evidence>
<dbReference type="InterPro" id="IPR018062">
    <property type="entry name" value="HTH_AraC-typ_CS"/>
</dbReference>
<evidence type="ECO:0000256" key="4">
    <source>
        <dbReference type="ARBA" id="ARBA00023163"/>
    </source>
</evidence>
<dbReference type="InterPro" id="IPR018060">
    <property type="entry name" value="HTH_AraC"/>
</dbReference>
<dbReference type="AlphaFoldDB" id="A0A1T5IUF1"/>
<dbReference type="CDD" id="cd06986">
    <property type="entry name" value="cupin_MmsR-like_N"/>
    <property type="match status" value="1"/>
</dbReference>
<dbReference type="GO" id="GO:0003700">
    <property type="term" value="F:DNA-binding transcription factor activity"/>
    <property type="evidence" value="ECO:0007669"/>
    <property type="project" value="InterPro"/>
</dbReference>
<dbReference type="InterPro" id="IPR009057">
    <property type="entry name" value="Homeodomain-like_sf"/>
</dbReference>
<dbReference type="SUPFAM" id="SSF51215">
    <property type="entry name" value="Regulatory protein AraC"/>
    <property type="match status" value="1"/>
</dbReference>
<evidence type="ECO:0000256" key="2">
    <source>
        <dbReference type="ARBA" id="ARBA00023125"/>
    </source>
</evidence>
<name>A0A1T5IUF1_9MICO</name>
<dbReference type="SMART" id="SM00342">
    <property type="entry name" value="HTH_ARAC"/>
    <property type="match status" value="1"/>
</dbReference>
<dbReference type="PROSITE" id="PS01124">
    <property type="entry name" value="HTH_ARAC_FAMILY_2"/>
    <property type="match status" value="1"/>
</dbReference>
<dbReference type="PROSITE" id="PS00041">
    <property type="entry name" value="HTH_ARAC_FAMILY_1"/>
    <property type="match status" value="1"/>
</dbReference>
<sequence length="303" mass="32036">MGDSLGRMDETTVEAGGALREGFAGQRMVVVPRPTVRAALTRPVTGRLVVTDAGFFPHAARHGRWRPDGAREHVLLVCTDGSGWCRTPDGRFDVRPGDVVLVPAATPHEYAAHERAPWTLWWLHVAGRDADELAGAARDAAGGPVSHLRDPAAVASLVSQVIDALDDGTAGGLVRAAGAAWHALADVVATGRRSPGPAPDPVERAVEHLRATTPRRTSVTALAAMVGLSTSQLGALFRAQVGTSPLQYQTGLRLARARELLDATDLPVAAVAQACGYDDPLYFSRRFARTHGTSPTAYRSRGA</sequence>